<sequence>MLYPKVPTNPLPTPVVIPARDIQGDGCPEGSVTPIVCQHTVPPAAPAQRAVQLSAGGTVAAIGLGSVAVLVVGAVLVGMFLAIAITATSLAIVAVIARSMLNDLKR</sequence>
<keyword evidence="3" id="KW-1185">Reference proteome</keyword>
<protein>
    <submittedName>
        <fullName evidence="2">Uncharacterized protein</fullName>
    </submittedName>
</protein>
<accession>A0A2G1XGJ3</accession>
<comment type="caution">
    <text evidence="2">The sequence shown here is derived from an EMBL/GenBank/DDBJ whole genome shotgun (WGS) entry which is preliminary data.</text>
</comment>
<keyword evidence="1" id="KW-0812">Transmembrane</keyword>
<name>A0A2G1XGJ3_STRCJ</name>
<organism evidence="2 3">
    <name type="scientific">Streptomyces cinnamoneus</name>
    <name type="common">Streptoverticillium cinnamoneum</name>
    <dbReference type="NCBI Taxonomy" id="53446"/>
    <lineage>
        <taxon>Bacteria</taxon>
        <taxon>Bacillati</taxon>
        <taxon>Actinomycetota</taxon>
        <taxon>Actinomycetes</taxon>
        <taxon>Kitasatosporales</taxon>
        <taxon>Streptomycetaceae</taxon>
        <taxon>Streptomyces</taxon>
        <taxon>Streptomyces cinnamoneus group</taxon>
    </lineage>
</organism>
<dbReference type="RefSeq" id="WP_099200808.1">
    <property type="nucleotide sequence ID" value="NZ_JBIRXA010000001.1"/>
</dbReference>
<gene>
    <name evidence="2" type="ORF">BLA24_22500</name>
</gene>
<evidence type="ECO:0000313" key="2">
    <source>
        <dbReference type="EMBL" id="PHQ50321.1"/>
    </source>
</evidence>
<reference evidence="2 3" key="1">
    <citation type="journal article" date="2017" name="Biochemistry">
        <title>Identification of the Biosynthetic Pathway for the Antibiotic Bicyclomycin.</title>
        <authorList>
            <person name="Patteson J."/>
            <person name="Cai W."/>
            <person name="Johnson R.A."/>
            <person name="Santa Maria K."/>
            <person name="Li B."/>
        </authorList>
    </citation>
    <scope>NUCLEOTIDE SEQUENCE [LARGE SCALE GENOMIC DNA]</scope>
    <source>
        <strain evidence="2 3">ATCC 21532</strain>
    </source>
</reference>
<dbReference type="EMBL" id="NHZO01000151">
    <property type="protein sequence ID" value="PHQ50321.1"/>
    <property type="molecule type" value="Genomic_DNA"/>
</dbReference>
<dbReference type="AlphaFoldDB" id="A0A2G1XGJ3"/>
<proteinExistence type="predicted"/>
<keyword evidence="1" id="KW-0472">Membrane</keyword>
<evidence type="ECO:0000256" key="1">
    <source>
        <dbReference type="SAM" id="Phobius"/>
    </source>
</evidence>
<feature type="transmembrane region" description="Helical" evidence="1">
    <location>
        <begin position="67"/>
        <end position="97"/>
    </location>
</feature>
<keyword evidence="1" id="KW-1133">Transmembrane helix</keyword>
<evidence type="ECO:0000313" key="3">
    <source>
        <dbReference type="Proteomes" id="UP000222531"/>
    </source>
</evidence>
<dbReference type="Proteomes" id="UP000222531">
    <property type="component" value="Unassembled WGS sequence"/>
</dbReference>